<sequence length="24" mass="2720">MQIHNNQSKRLKTAFPPAGTLPRN</sequence>
<protein>
    <submittedName>
        <fullName evidence="2">Uncharacterized protein</fullName>
    </submittedName>
</protein>
<evidence type="ECO:0000313" key="2">
    <source>
        <dbReference type="EMBL" id="JAH82502.1"/>
    </source>
</evidence>
<accession>A0A0E9VWQ8</accession>
<name>A0A0E9VWQ8_ANGAN</name>
<dbReference type="AlphaFoldDB" id="A0A0E9VWQ8"/>
<proteinExistence type="predicted"/>
<evidence type="ECO:0000256" key="1">
    <source>
        <dbReference type="SAM" id="MobiDB-lite"/>
    </source>
</evidence>
<dbReference type="EMBL" id="GBXM01026075">
    <property type="protein sequence ID" value="JAH82502.1"/>
    <property type="molecule type" value="Transcribed_RNA"/>
</dbReference>
<organism evidence="2">
    <name type="scientific">Anguilla anguilla</name>
    <name type="common">European freshwater eel</name>
    <name type="synonym">Muraena anguilla</name>
    <dbReference type="NCBI Taxonomy" id="7936"/>
    <lineage>
        <taxon>Eukaryota</taxon>
        <taxon>Metazoa</taxon>
        <taxon>Chordata</taxon>
        <taxon>Craniata</taxon>
        <taxon>Vertebrata</taxon>
        <taxon>Euteleostomi</taxon>
        <taxon>Actinopterygii</taxon>
        <taxon>Neopterygii</taxon>
        <taxon>Teleostei</taxon>
        <taxon>Anguilliformes</taxon>
        <taxon>Anguillidae</taxon>
        <taxon>Anguilla</taxon>
    </lineage>
</organism>
<reference evidence="2" key="1">
    <citation type="submission" date="2014-11" db="EMBL/GenBank/DDBJ databases">
        <authorList>
            <person name="Amaro Gonzalez C."/>
        </authorList>
    </citation>
    <scope>NUCLEOTIDE SEQUENCE</scope>
</reference>
<feature type="region of interest" description="Disordered" evidence="1">
    <location>
        <begin position="1"/>
        <end position="24"/>
    </location>
</feature>
<reference evidence="2" key="2">
    <citation type="journal article" date="2015" name="Fish Shellfish Immunol.">
        <title>Early steps in the European eel (Anguilla anguilla)-Vibrio vulnificus interaction in the gills: Role of the RtxA13 toxin.</title>
        <authorList>
            <person name="Callol A."/>
            <person name="Pajuelo D."/>
            <person name="Ebbesson L."/>
            <person name="Teles M."/>
            <person name="MacKenzie S."/>
            <person name="Amaro C."/>
        </authorList>
    </citation>
    <scope>NUCLEOTIDE SEQUENCE</scope>
</reference>